<protein>
    <submittedName>
        <fullName evidence="2">Uncharacterized protein</fullName>
    </submittedName>
</protein>
<keyword evidence="1" id="KW-1133">Transmembrane helix</keyword>
<evidence type="ECO:0000313" key="2">
    <source>
        <dbReference type="EMBL" id="CEL08462.1"/>
    </source>
</evidence>
<dbReference type="InterPro" id="IPR022185">
    <property type="entry name" value="DUF3712"/>
</dbReference>
<feature type="transmembrane region" description="Helical" evidence="1">
    <location>
        <begin position="65"/>
        <end position="84"/>
    </location>
</feature>
<evidence type="ECO:0000313" key="3">
    <source>
        <dbReference type="Proteomes" id="UP000054771"/>
    </source>
</evidence>
<dbReference type="PANTHER" id="PTHR35895">
    <property type="entry name" value="CHROMOSOME 16, WHOLE GENOME SHOTGUN SEQUENCE"/>
    <property type="match status" value="1"/>
</dbReference>
<accession>A0A0U5GCR0</accession>
<feature type="transmembrane region" description="Helical" evidence="1">
    <location>
        <begin position="195"/>
        <end position="222"/>
    </location>
</feature>
<keyword evidence="3" id="KW-1185">Reference proteome</keyword>
<dbReference type="EMBL" id="CDMC01000011">
    <property type="protein sequence ID" value="CEL08462.1"/>
    <property type="molecule type" value="Genomic_DNA"/>
</dbReference>
<organism evidence="2 3">
    <name type="scientific">Aspergillus calidoustus</name>
    <dbReference type="NCBI Taxonomy" id="454130"/>
    <lineage>
        <taxon>Eukaryota</taxon>
        <taxon>Fungi</taxon>
        <taxon>Dikarya</taxon>
        <taxon>Ascomycota</taxon>
        <taxon>Pezizomycotina</taxon>
        <taxon>Eurotiomycetes</taxon>
        <taxon>Eurotiomycetidae</taxon>
        <taxon>Eurotiales</taxon>
        <taxon>Aspergillaceae</taxon>
        <taxon>Aspergillus</taxon>
        <taxon>Aspergillus subgen. Nidulantes</taxon>
    </lineage>
</organism>
<gene>
    <name evidence="2" type="ORF">ASPCAL11612</name>
</gene>
<feature type="transmembrane region" description="Helical" evidence="1">
    <location>
        <begin position="105"/>
        <end position="132"/>
    </location>
</feature>
<dbReference type="OMA" id="QFFRPET"/>
<keyword evidence="1" id="KW-0472">Membrane</keyword>
<sequence>MLLTFLGLLTRIGVFISSIITIGLNARFYTNNAWSDDLIIYIIAISSFGAVACLVPPYPNFLWDLFWALGALLAAVFALVVQFAESDCYGFRPDNDVSCSTYKAGTAFTFLAALAWFASGFFGGLRILGVVFNIGQYASRPLYIQGAEDEKEAQADSGEKQEPKKKKKIKYISPLCTARQALITISGRGFGNSHIARYFVCYGLLGIVLIAAGLPLLLLYAAPAFAVYLLDRVPIPNVQVNLLNPTNDSIEFSVLSDIRVPDAVTVNFDSMRAQFFRPETRRDPIPIATVDLPKLKFSANEKVTLVNQTMKLGDIEQFALLVEDVAYNPRFSVAGQAKTKVGVAGLSTTVDLMKVVSLPGFDNFPNIWVNEIGVMPPDEQGNNVYGEVVVFNPAPATVTLVRPSCLSHPPHPHHPTQDLLLTSAQGEVTLAVIIANITLGQATVAVDNIVPGNNTFVVRARLNTADVESNIDAIIQSEIPYLRDGNVMASARGVSVIYRGQHLQYWEEAFQSIQVSATRPVKELLGMVVDSGISFILGGIEPGEGLKEFVYNLVDQILETVRALPEDGVDGYTEDLAALARLVLRLLTFLGIL</sequence>
<dbReference type="Proteomes" id="UP000054771">
    <property type="component" value="Unassembled WGS sequence"/>
</dbReference>
<dbReference type="GO" id="GO:0000329">
    <property type="term" value="C:fungal-type vacuole membrane"/>
    <property type="evidence" value="ECO:0007669"/>
    <property type="project" value="InterPro"/>
</dbReference>
<proteinExistence type="predicted"/>
<evidence type="ECO:0000256" key="1">
    <source>
        <dbReference type="SAM" id="Phobius"/>
    </source>
</evidence>
<feature type="transmembrane region" description="Helical" evidence="1">
    <location>
        <begin position="38"/>
        <end position="59"/>
    </location>
</feature>
<dbReference type="PANTHER" id="PTHR35895:SF2">
    <property type="match status" value="1"/>
</dbReference>
<name>A0A0U5GCR0_ASPCI</name>
<dbReference type="AlphaFoldDB" id="A0A0U5GCR0"/>
<reference evidence="3" key="1">
    <citation type="journal article" date="2016" name="Genome Announc.">
        <title>Draft genome sequences of fungus Aspergillus calidoustus.</title>
        <authorList>
            <person name="Horn F."/>
            <person name="Linde J."/>
            <person name="Mattern D.J."/>
            <person name="Walther G."/>
            <person name="Guthke R."/>
            <person name="Scherlach K."/>
            <person name="Martin K."/>
            <person name="Brakhage A.A."/>
            <person name="Petzke L."/>
            <person name="Valiante V."/>
        </authorList>
    </citation>
    <scope>NUCLEOTIDE SEQUENCE [LARGE SCALE GENOMIC DNA]</scope>
    <source>
        <strain evidence="3">SF006504</strain>
    </source>
</reference>
<feature type="transmembrane region" description="Helical" evidence="1">
    <location>
        <begin position="6"/>
        <end position="26"/>
    </location>
</feature>
<dbReference type="Pfam" id="PF12505">
    <property type="entry name" value="DUF3712"/>
    <property type="match status" value="1"/>
</dbReference>
<dbReference type="OrthoDB" id="10039566at2759"/>
<dbReference type="InterPro" id="IPR046368">
    <property type="entry name" value="Tag1"/>
</dbReference>
<keyword evidence="1" id="KW-0812">Transmembrane</keyword>